<dbReference type="OrthoDB" id="3065691at2759"/>
<feature type="transmembrane region" description="Helical" evidence="1">
    <location>
        <begin position="30"/>
        <end position="50"/>
    </location>
</feature>
<keyword evidence="1" id="KW-0812">Transmembrane</keyword>
<proteinExistence type="predicted"/>
<dbReference type="AlphaFoldDB" id="A0A0D2LP91"/>
<dbReference type="Proteomes" id="UP000054270">
    <property type="component" value="Unassembled WGS sequence"/>
</dbReference>
<dbReference type="EMBL" id="KN817518">
    <property type="protein sequence ID" value="KJA29917.1"/>
    <property type="molecule type" value="Genomic_DNA"/>
</dbReference>
<protein>
    <submittedName>
        <fullName evidence="2">Uncharacterized protein</fullName>
    </submittedName>
</protein>
<evidence type="ECO:0000313" key="3">
    <source>
        <dbReference type="Proteomes" id="UP000054270"/>
    </source>
</evidence>
<dbReference type="STRING" id="945553.A0A0D2LP91"/>
<name>A0A0D2LP91_HYPSF</name>
<evidence type="ECO:0000256" key="1">
    <source>
        <dbReference type="SAM" id="Phobius"/>
    </source>
</evidence>
<evidence type="ECO:0000313" key="2">
    <source>
        <dbReference type="EMBL" id="KJA29917.1"/>
    </source>
</evidence>
<keyword evidence="1" id="KW-0472">Membrane</keyword>
<keyword evidence="1" id="KW-1133">Transmembrane helix</keyword>
<keyword evidence="3" id="KW-1185">Reference proteome</keyword>
<accession>A0A0D2LP91</accession>
<gene>
    <name evidence="2" type="ORF">HYPSUDRAFT_246239</name>
</gene>
<organism evidence="2 3">
    <name type="scientific">Hypholoma sublateritium (strain FD-334 SS-4)</name>
    <dbReference type="NCBI Taxonomy" id="945553"/>
    <lineage>
        <taxon>Eukaryota</taxon>
        <taxon>Fungi</taxon>
        <taxon>Dikarya</taxon>
        <taxon>Basidiomycota</taxon>
        <taxon>Agaricomycotina</taxon>
        <taxon>Agaricomycetes</taxon>
        <taxon>Agaricomycetidae</taxon>
        <taxon>Agaricales</taxon>
        <taxon>Agaricineae</taxon>
        <taxon>Strophariaceae</taxon>
        <taxon>Hypholoma</taxon>
    </lineage>
</organism>
<reference evidence="3" key="1">
    <citation type="submission" date="2014-04" db="EMBL/GenBank/DDBJ databases">
        <title>Evolutionary Origins and Diversification of the Mycorrhizal Mutualists.</title>
        <authorList>
            <consortium name="DOE Joint Genome Institute"/>
            <consortium name="Mycorrhizal Genomics Consortium"/>
            <person name="Kohler A."/>
            <person name="Kuo A."/>
            <person name="Nagy L.G."/>
            <person name="Floudas D."/>
            <person name="Copeland A."/>
            <person name="Barry K.W."/>
            <person name="Cichocki N."/>
            <person name="Veneault-Fourrey C."/>
            <person name="LaButti K."/>
            <person name="Lindquist E.A."/>
            <person name="Lipzen A."/>
            <person name="Lundell T."/>
            <person name="Morin E."/>
            <person name="Murat C."/>
            <person name="Riley R."/>
            <person name="Ohm R."/>
            <person name="Sun H."/>
            <person name="Tunlid A."/>
            <person name="Henrissat B."/>
            <person name="Grigoriev I.V."/>
            <person name="Hibbett D.S."/>
            <person name="Martin F."/>
        </authorList>
    </citation>
    <scope>NUCLEOTIDE SEQUENCE [LARGE SCALE GENOMIC DNA]</scope>
    <source>
        <strain evidence="3">FD-334 SS-4</strain>
    </source>
</reference>
<sequence>MTWESASLPTLCMLVSVGLYHAQPRIDDHLVLFFVLLTGKFYTFGMLRTLNSRKRLRHRINSHNFGRTSLTALEWDQIDTGPTNGGRGQLTERPSTAKVPAGLSVTVLTTAENMGVENASSDARSFPFEPSIEHLGTPAMDAQETGVVRHRVCSRGNE</sequence>